<keyword evidence="2" id="KW-1185">Reference proteome</keyword>
<dbReference type="AlphaFoldDB" id="A0A9P6E133"/>
<name>A0A9P6E133_9AGAM</name>
<protein>
    <submittedName>
        <fullName evidence="1">Uncharacterized protein</fullName>
    </submittedName>
</protein>
<organism evidence="1 2">
    <name type="scientific">Hydnum rufescens UP504</name>
    <dbReference type="NCBI Taxonomy" id="1448309"/>
    <lineage>
        <taxon>Eukaryota</taxon>
        <taxon>Fungi</taxon>
        <taxon>Dikarya</taxon>
        <taxon>Basidiomycota</taxon>
        <taxon>Agaricomycotina</taxon>
        <taxon>Agaricomycetes</taxon>
        <taxon>Cantharellales</taxon>
        <taxon>Hydnaceae</taxon>
        <taxon>Hydnum</taxon>
    </lineage>
</organism>
<comment type="caution">
    <text evidence="1">The sequence shown here is derived from an EMBL/GenBank/DDBJ whole genome shotgun (WGS) entry which is preliminary data.</text>
</comment>
<gene>
    <name evidence="1" type="ORF">BS47DRAFT_1337945</name>
</gene>
<sequence length="70" mass="8633">MSIYFTKFKDVDYERLDEFPDECDFERHNFGFPSTKIHLQRILKEMILVFKTFDWMDESMLVEKTPDVWC</sequence>
<dbReference type="EMBL" id="MU128922">
    <property type="protein sequence ID" value="KAF9518814.1"/>
    <property type="molecule type" value="Genomic_DNA"/>
</dbReference>
<evidence type="ECO:0000313" key="2">
    <source>
        <dbReference type="Proteomes" id="UP000886523"/>
    </source>
</evidence>
<accession>A0A9P6E133</accession>
<dbReference type="Proteomes" id="UP000886523">
    <property type="component" value="Unassembled WGS sequence"/>
</dbReference>
<proteinExistence type="predicted"/>
<evidence type="ECO:0000313" key="1">
    <source>
        <dbReference type="EMBL" id="KAF9518814.1"/>
    </source>
</evidence>
<reference evidence="1" key="1">
    <citation type="journal article" date="2020" name="Nat. Commun.">
        <title>Large-scale genome sequencing of mycorrhizal fungi provides insights into the early evolution of symbiotic traits.</title>
        <authorList>
            <person name="Miyauchi S."/>
            <person name="Kiss E."/>
            <person name="Kuo A."/>
            <person name="Drula E."/>
            <person name="Kohler A."/>
            <person name="Sanchez-Garcia M."/>
            <person name="Morin E."/>
            <person name="Andreopoulos B."/>
            <person name="Barry K.W."/>
            <person name="Bonito G."/>
            <person name="Buee M."/>
            <person name="Carver A."/>
            <person name="Chen C."/>
            <person name="Cichocki N."/>
            <person name="Clum A."/>
            <person name="Culley D."/>
            <person name="Crous P.W."/>
            <person name="Fauchery L."/>
            <person name="Girlanda M."/>
            <person name="Hayes R.D."/>
            <person name="Keri Z."/>
            <person name="LaButti K."/>
            <person name="Lipzen A."/>
            <person name="Lombard V."/>
            <person name="Magnuson J."/>
            <person name="Maillard F."/>
            <person name="Murat C."/>
            <person name="Nolan M."/>
            <person name="Ohm R.A."/>
            <person name="Pangilinan J."/>
            <person name="Pereira M.F."/>
            <person name="Perotto S."/>
            <person name="Peter M."/>
            <person name="Pfister S."/>
            <person name="Riley R."/>
            <person name="Sitrit Y."/>
            <person name="Stielow J.B."/>
            <person name="Szollosi G."/>
            <person name="Zifcakova L."/>
            <person name="Stursova M."/>
            <person name="Spatafora J.W."/>
            <person name="Tedersoo L."/>
            <person name="Vaario L.M."/>
            <person name="Yamada A."/>
            <person name="Yan M."/>
            <person name="Wang P."/>
            <person name="Xu J."/>
            <person name="Bruns T."/>
            <person name="Baldrian P."/>
            <person name="Vilgalys R."/>
            <person name="Dunand C."/>
            <person name="Henrissat B."/>
            <person name="Grigoriev I.V."/>
            <person name="Hibbett D."/>
            <person name="Nagy L.G."/>
            <person name="Martin F.M."/>
        </authorList>
    </citation>
    <scope>NUCLEOTIDE SEQUENCE</scope>
    <source>
        <strain evidence="1">UP504</strain>
    </source>
</reference>